<dbReference type="RefSeq" id="WP_303538398.1">
    <property type="nucleotide sequence ID" value="NZ_JAUOQI010000005.1"/>
</dbReference>
<dbReference type="AlphaFoldDB" id="A0AAW7YYF7"/>
<evidence type="ECO:0008006" key="3">
    <source>
        <dbReference type="Google" id="ProtNLM"/>
    </source>
</evidence>
<organism evidence="1 2">
    <name type="scientific">Alteromonas stellipolaris</name>
    <dbReference type="NCBI Taxonomy" id="233316"/>
    <lineage>
        <taxon>Bacteria</taxon>
        <taxon>Pseudomonadati</taxon>
        <taxon>Pseudomonadota</taxon>
        <taxon>Gammaproteobacteria</taxon>
        <taxon>Alteromonadales</taxon>
        <taxon>Alteromonadaceae</taxon>
        <taxon>Alteromonas/Salinimonas group</taxon>
        <taxon>Alteromonas</taxon>
    </lineage>
</organism>
<dbReference type="EMBL" id="JAUOQI010000005">
    <property type="protein sequence ID" value="MDO6577435.1"/>
    <property type="molecule type" value="Genomic_DNA"/>
</dbReference>
<dbReference type="Proteomes" id="UP001170717">
    <property type="component" value="Unassembled WGS sequence"/>
</dbReference>
<proteinExistence type="predicted"/>
<protein>
    <recommendedName>
        <fullName evidence="3">MSHA biogenesis protein MshI</fullName>
    </recommendedName>
</protein>
<name>A0AAW7YYF7_9ALTE</name>
<reference evidence="1" key="1">
    <citation type="submission" date="2023-07" db="EMBL/GenBank/DDBJ databases">
        <title>Genome content predicts the carbon catabolic preferences of heterotrophic bacteria.</title>
        <authorList>
            <person name="Gralka M."/>
        </authorList>
    </citation>
    <scope>NUCLEOTIDE SEQUENCE</scope>
    <source>
        <strain evidence="1">F2M12</strain>
    </source>
</reference>
<accession>A0AAW7YYF7</accession>
<evidence type="ECO:0000313" key="1">
    <source>
        <dbReference type="EMBL" id="MDO6577435.1"/>
    </source>
</evidence>
<sequence length="321" mass="35856">MHIGWRQYLKQKFRRVPKHHVLGVSVDAESVSFCIVKREQDSIILVDEETVTPEKWGEKLHTWLKEKNLLGISTCVCLSHSWYNALQLDRPNVENDEVHGALQWSVAEILGSDKAYVFDYVDLPVPLAGTNKVNVFALPRSVIADVVSHIQSADVTLKEITTAELALCELMPSMESATVLLTQEAGEEVVLNVVKDGNLYSSRRLKGFENIGSFSQEELEMGLLDNLGVQIQRSMDHFESQLRQPPIRSVLFRLDSPHSTSLKMQLSQLIPAQIDQLISPIQVSDEIDVYRLNLVSLSAAFCALVPQPIAPPTMSTAGELK</sequence>
<evidence type="ECO:0000313" key="2">
    <source>
        <dbReference type="Proteomes" id="UP001170717"/>
    </source>
</evidence>
<comment type="caution">
    <text evidence="1">The sequence shown here is derived from an EMBL/GenBank/DDBJ whole genome shotgun (WGS) entry which is preliminary data.</text>
</comment>
<gene>
    <name evidence="1" type="ORF">Q4527_08525</name>
</gene>